<dbReference type="AlphaFoldDB" id="A0A7I4YII9"/>
<dbReference type="OrthoDB" id="5861087at2759"/>
<proteinExistence type="predicted"/>
<reference evidence="3" key="1">
    <citation type="submission" date="2020-12" db="UniProtKB">
        <authorList>
            <consortium name="WormBaseParasite"/>
        </authorList>
    </citation>
    <scope>IDENTIFICATION</scope>
    <source>
        <strain evidence="3">MHco3</strain>
    </source>
</reference>
<evidence type="ECO:0000313" key="3">
    <source>
        <dbReference type="WBParaSite" id="HCON_00101340-00001"/>
    </source>
</evidence>
<dbReference type="Proteomes" id="UP000025227">
    <property type="component" value="Unplaced"/>
</dbReference>
<keyword evidence="1" id="KW-0812">Transmembrane</keyword>
<accession>A0A7I4YII9</accession>
<organism evidence="2 3">
    <name type="scientific">Haemonchus contortus</name>
    <name type="common">Barber pole worm</name>
    <dbReference type="NCBI Taxonomy" id="6289"/>
    <lineage>
        <taxon>Eukaryota</taxon>
        <taxon>Metazoa</taxon>
        <taxon>Ecdysozoa</taxon>
        <taxon>Nematoda</taxon>
        <taxon>Chromadorea</taxon>
        <taxon>Rhabditida</taxon>
        <taxon>Rhabditina</taxon>
        <taxon>Rhabditomorpha</taxon>
        <taxon>Strongyloidea</taxon>
        <taxon>Trichostrongylidae</taxon>
        <taxon>Haemonchus</taxon>
    </lineage>
</organism>
<sequence length="179" mass="20339">MIGSTARHRILAYRDAPTGSPVDTSITTEETTTTTSVHKIYIENPAYMDGRMLLTYDVENMLITFMAIIAGLMILYLIAMIVIRVHYKACAEELLHELETQHQAKKGKTPSPFAMTMRKDEQEKDEYVPVSKMRDGHHALYWKGDQVAAILHHAALAPVLPTLEQPEKNVEISNYRNIR</sequence>
<evidence type="ECO:0000313" key="2">
    <source>
        <dbReference type="Proteomes" id="UP000025227"/>
    </source>
</evidence>
<keyword evidence="1" id="KW-1133">Transmembrane helix</keyword>
<dbReference type="WBParaSite" id="HCON_00101340-00001">
    <property type="protein sequence ID" value="HCON_00101340-00001"/>
    <property type="gene ID" value="HCON_00101340"/>
</dbReference>
<feature type="transmembrane region" description="Helical" evidence="1">
    <location>
        <begin position="61"/>
        <end position="83"/>
    </location>
</feature>
<protein>
    <submittedName>
        <fullName evidence="3">WIF domain-containing protein</fullName>
    </submittedName>
</protein>
<name>A0A7I4YII9_HAECO</name>
<keyword evidence="1" id="KW-0472">Membrane</keyword>
<evidence type="ECO:0000256" key="1">
    <source>
        <dbReference type="SAM" id="Phobius"/>
    </source>
</evidence>
<keyword evidence="2" id="KW-1185">Reference proteome</keyword>
<dbReference type="OMA" id="IAMIVIR"/>